<dbReference type="PANTHER" id="PTHR33065:SF206">
    <property type="entry name" value="OS12G0619700 PROTEIN"/>
    <property type="match status" value="1"/>
</dbReference>
<protein>
    <recommendedName>
        <fullName evidence="2">DUF6598 domain-containing protein</fullName>
    </recommendedName>
</protein>
<evidence type="ECO:0000256" key="1">
    <source>
        <dbReference type="SAM" id="MobiDB-lite"/>
    </source>
</evidence>
<dbReference type="Pfam" id="PF20241">
    <property type="entry name" value="DUF6598"/>
    <property type="match status" value="1"/>
</dbReference>
<evidence type="ECO:0000313" key="4">
    <source>
        <dbReference type="Proteomes" id="UP001341281"/>
    </source>
</evidence>
<organism evidence="3 4">
    <name type="scientific">Paspalum notatum var. saurae</name>
    <dbReference type="NCBI Taxonomy" id="547442"/>
    <lineage>
        <taxon>Eukaryota</taxon>
        <taxon>Viridiplantae</taxon>
        <taxon>Streptophyta</taxon>
        <taxon>Embryophyta</taxon>
        <taxon>Tracheophyta</taxon>
        <taxon>Spermatophyta</taxon>
        <taxon>Magnoliopsida</taxon>
        <taxon>Liliopsida</taxon>
        <taxon>Poales</taxon>
        <taxon>Poaceae</taxon>
        <taxon>PACMAD clade</taxon>
        <taxon>Panicoideae</taxon>
        <taxon>Andropogonodae</taxon>
        <taxon>Paspaleae</taxon>
        <taxon>Paspalinae</taxon>
        <taxon>Paspalum</taxon>
    </lineage>
</organism>
<keyword evidence="4" id="KW-1185">Reference proteome</keyword>
<dbReference type="Proteomes" id="UP001341281">
    <property type="component" value="Chromosome 10"/>
</dbReference>
<dbReference type="InterPro" id="IPR046533">
    <property type="entry name" value="DUF6598"/>
</dbReference>
<name>A0AAQ3USS7_PASNO</name>
<dbReference type="EMBL" id="CP144754">
    <property type="protein sequence ID" value="WVZ95782.1"/>
    <property type="molecule type" value="Genomic_DNA"/>
</dbReference>
<accession>A0AAQ3USS7</accession>
<reference evidence="3 4" key="1">
    <citation type="submission" date="2024-02" db="EMBL/GenBank/DDBJ databases">
        <title>High-quality chromosome-scale genome assembly of Pensacola bahiagrass (Paspalum notatum Flugge var. saurae).</title>
        <authorList>
            <person name="Vega J.M."/>
            <person name="Podio M."/>
            <person name="Orjuela J."/>
            <person name="Siena L.A."/>
            <person name="Pessino S.C."/>
            <person name="Combes M.C."/>
            <person name="Mariac C."/>
            <person name="Albertini E."/>
            <person name="Pupilli F."/>
            <person name="Ortiz J.P.A."/>
            <person name="Leblanc O."/>
        </authorList>
    </citation>
    <scope>NUCLEOTIDE SEQUENCE [LARGE SCALE GENOMIC DNA]</scope>
    <source>
        <strain evidence="3">R1</strain>
        <tissue evidence="3">Leaf</tissue>
    </source>
</reference>
<evidence type="ECO:0000259" key="2">
    <source>
        <dbReference type="Pfam" id="PF20241"/>
    </source>
</evidence>
<sequence>MDIGVLDTSSTGSPWDKQQDDSLILTGPKRGLALMDGIYFEVNLRINRGRWHKDEQLSEGLLTLDGRAVRLQDKMVVERDSLDTRLSKVVVTYAVVRHAIEATIAVDVLQGRFSGSIAACTTSIRNSIVLHDSKVAERMAGNANSAIQLLRHVVAVSLKEKLIVTIAARNGDKSTIKFTPRACGGDEKEVTCGSVKMLVKGGK</sequence>
<dbReference type="PANTHER" id="PTHR33065">
    <property type="entry name" value="OS07G0486400 PROTEIN"/>
    <property type="match status" value="1"/>
</dbReference>
<evidence type="ECO:0000313" key="3">
    <source>
        <dbReference type="EMBL" id="WVZ95782.1"/>
    </source>
</evidence>
<feature type="domain" description="DUF6598" evidence="2">
    <location>
        <begin position="17"/>
        <end position="200"/>
    </location>
</feature>
<dbReference type="AlphaFoldDB" id="A0AAQ3USS7"/>
<gene>
    <name evidence="3" type="ORF">U9M48_041505</name>
</gene>
<proteinExistence type="predicted"/>
<feature type="region of interest" description="Disordered" evidence="1">
    <location>
        <begin position="1"/>
        <end position="20"/>
    </location>
</feature>